<reference evidence="3 4" key="1">
    <citation type="submission" date="2022-02" db="EMBL/GenBank/DDBJ databases">
        <title>Paenibacillus sp. MBLB1776 Whole Genome Shotgun Sequencing.</title>
        <authorList>
            <person name="Hwang C.Y."/>
            <person name="Cho E.-S."/>
            <person name="Seo M.-J."/>
        </authorList>
    </citation>
    <scope>NUCLEOTIDE SEQUENCE [LARGE SCALE GENOMIC DNA]</scope>
    <source>
        <strain evidence="3 4">MBLB1776</strain>
    </source>
</reference>
<dbReference type="InterPro" id="IPR003594">
    <property type="entry name" value="HATPase_dom"/>
</dbReference>
<gene>
    <name evidence="3" type="ORF">MJA45_26685</name>
</gene>
<dbReference type="KEGG" id="paun:MJA45_26685"/>
<dbReference type="PANTHER" id="PTHR34220">
    <property type="entry name" value="SENSOR HISTIDINE KINASE YPDA"/>
    <property type="match status" value="1"/>
</dbReference>
<evidence type="ECO:0000259" key="2">
    <source>
        <dbReference type="SMART" id="SM00387"/>
    </source>
</evidence>
<keyword evidence="1" id="KW-0812">Transmembrane</keyword>
<dbReference type="Pfam" id="PF02518">
    <property type="entry name" value="HATPase_c"/>
    <property type="match status" value="1"/>
</dbReference>
<dbReference type="Gene3D" id="3.30.565.10">
    <property type="entry name" value="Histidine kinase-like ATPase, C-terminal domain"/>
    <property type="match status" value="1"/>
</dbReference>
<dbReference type="InterPro" id="IPR010559">
    <property type="entry name" value="Sig_transdc_His_kin_internal"/>
</dbReference>
<protein>
    <submittedName>
        <fullName evidence="3">Histidine kinase</fullName>
    </submittedName>
</protein>
<dbReference type="GO" id="GO:0016020">
    <property type="term" value="C:membrane"/>
    <property type="evidence" value="ECO:0007669"/>
    <property type="project" value="InterPro"/>
</dbReference>
<dbReference type="EMBL" id="CP130318">
    <property type="protein sequence ID" value="WNQ11144.1"/>
    <property type="molecule type" value="Genomic_DNA"/>
</dbReference>
<dbReference type="AlphaFoldDB" id="A0AA96RHI5"/>
<feature type="domain" description="Histidine kinase/HSP90-like ATPase" evidence="2">
    <location>
        <begin position="393"/>
        <end position="516"/>
    </location>
</feature>
<keyword evidence="3" id="KW-0418">Kinase</keyword>
<feature type="transmembrane region" description="Helical" evidence="1">
    <location>
        <begin position="251"/>
        <end position="273"/>
    </location>
</feature>
<dbReference type="SUPFAM" id="SSF55874">
    <property type="entry name" value="ATPase domain of HSP90 chaperone/DNA topoisomerase II/histidine kinase"/>
    <property type="match status" value="1"/>
</dbReference>
<keyword evidence="1" id="KW-1133">Transmembrane helix</keyword>
<evidence type="ECO:0000256" key="1">
    <source>
        <dbReference type="SAM" id="Phobius"/>
    </source>
</evidence>
<keyword evidence="3" id="KW-0808">Transferase</keyword>
<dbReference type="PANTHER" id="PTHR34220:SF7">
    <property type="entry name" value="SENSOR HISTIDINE KINASE YPDA"/>
    <property type="match status" value="1"/>
</dbReference>
<dbReference type="RefSeq" id="WP_315604920.1">
    <property type="nucleotide sequence ID" value="NZ_CP130318.1"/>
</dbReference>
<evidence type="ECO:0000313" key="4">
    <source>
        <dbReference type="Proteomes" id="UP001305702"/>
    </source>
</evidence>
<name>A0AA96RHI5_9BACL</name>
<dbReference type="Gene3D" id="3.30.450.20">
    <property type="entry name" value="PAS domain"/>
    <property type="match status" value="1"/>
</dbReference>
<evidence type="ECO:0000313" key="3">
    <source>
        <dbReference type="EMBL" id="WNQ11144.1"/>
    </source>
</evidence>
<dbReference type="GO" id="GO:0000155">
    <property type="term" value="F:phosphorelay sensor kinase activity"/>
    <property type="evidence" value="ECO:0007669"/>
    <property type="project" value="InterPro"/>
</dbReference>
<dbReference type="Proteomes" id="UP001305702">
    <property type="component" value="Chromosome"/>
</dbReference>
<dbReference type="InterPro" id="IPR036890">
    <property type="entry name" value="HATPase_C_sf"/>
</dbReference>
<sequence length="528" mass="60280">MFCIPFLAFCLIWYAKSAEIVENSGIYYNEQLIRKVNAQLDEYFSGVRADSLALPGHPLIQEFIKADPLNPYEMYQLKVRLSNELVPNLRKDMYGFTVISSKGGYFGDFATLEMPLYEDNFKILGIGEKNGVPVILVYRKIIDNVTYAPAGALLMKMSLNQMLKIADIRPYGKNGNIVIANEEGMILYHTERDKWGTRLPEAWTDKMSKANGQFTLNDPEGRKMMVYGVSEQTSFRIVSEMSKSEQLAGLLHLQLLTLFIGAVILVLAFAVFYRMFREIRRLVSEVHATRMHEKELELRNREAVVVALQSRINPHFLYNTLEIINSYALLFNIKPISQMALHLSSIFRYSVSDPDQVVSLRKELDHTLSYIQIQKERFEDLEFVMEVDESMLDSVYLLRLTVQPLLENAFHHAYERHGLTPGRITIRGRAEQGVFSLSVCDEGRGMPPALLAQYNEAFRSWKEGDMGRPDKQPFRGIGLWNVHTRLRLAFGDPYGLSIARSGETGSDIRMMLPYLKGVVNHVQSADCG</sequence>
<dbReference type="Pfam" id="PF06580">
    <property type="entry name" value="His_kinase"/>
    <property type="match status" value="1"/>
</dbReference>
<keyword evidence="4" id="KW-1185">Reference proteome</keyword>
<accession>A0AA96RHI5</accession>
<dbReference type="SMART" id="SM00387">
    <property type="entry name" value="HATPase_c"/>
    <property type="match status" value="1"/>
</dbReference>
<proteinExistence type="predicted"/>
<organism evidence="3 4">
    <name type="scientific">Paenibacillus aurantius</name>
    <dbReference type="NCBI Taxonomy" id="2918900"/>
    <lineage>
        <taxon>Bacteria</taxon>
        <taxon>Bacillati</taxon>
        <taxon>Bacillota</taxon>
        <taxon>Bacilli</taxon>
        <taxon>Bacillales</taxon>
        <taxon>Paenibacillaceae</taxon>
        <taxon>Paenibacillus</taxon>
    </lineage>
</organism>
<keyword evidence="1" id="KW-0472">Membrane</keyword>
<dbReference type="InterPro" id="IPR050640">
    <property type="entry name" value="Bact_2-comp_sensor_kinase"/>
</dbReference>